<comment type="caution">
    <text evidence="2">The sequence shown here is derived from an EMBL/GenBank/DDBJ whole genome shotgun (WGS) entry which is preliminary data.</text>
</comment>
<keyword evidence="1" id="KW-0732">Signal</keyword>
<evidence type="ECO:0000313" key="3">
    <source>
        <dbReference type="Proteomes" id="UP000195521"/>
    </source>
</evidence>
<keyword evidence="3" id="KW-1185">Reference proteome</keyword>
<accession>A0A1Y1JI52</accession>
<protein>
    <submittedName>
        <fullName evidence="2">Uncharacterized protein</fullName>
    </submittedName>
</protein>
<feature type="chain" id="PRO_5013322140" evidence="1">
    <location>
        <begin position="24"/>
        <end position="626"/>
    </location>
</feature>
<reference evidence="3" key="1">
    <citation type="submission" date="2017-04" db="EMBL/GenBank/DDBJ databases">
        <title>Plasmodium gonderi genome.</title>
        <authorList>
            <person name="Arisue N."/>
            <person name="Honma H."/>
            <person name="Kawai S."/>
            <person name="Tougan T."/>
            <person name="Tanabe K."/>
            <person name="Horii T."/>
        </authorList>
    </citation>
    <scope>NUCLEOTIDE SEQUENCE [LARGE SCALE GENOMIC DNA]</scope>
    <source>
        <strain evidence="3">ATCC 30045</strain>
    </source>
</reference>
<organism evidence="2 3">
    <name type="scientific">Plasmodium gonderi</name>
    <dbReference type="NCBI Taxonomy" id="77519"/>
    <lineage>
        <taxon>Eukaryota</taxon>
        <taxon>Sar</taxon>
        <taxon>Alveolata</taxon>
        <taxon>Apicomplexa</taxon>
        <taxon>Aconoidasida</taxon>
        <taxon>Haemosporida</taxon>
        <taxon>Plasmodiidae</taxon>
        <taxon>Plasmodium</taxon>
        <taxon>Plasmodium (Plasmodium)</taxon>
    </lineage>
</organism>
<gene>
    <name evidence="2" type="ORF">PGO_080460</name>
</gene>
<dbReference type="GeneID" id="39747197"/>
<dbReference type="OMA" id="SEMAEMY"/>
<dbReference type="EMBL" id="BDQF01000009">
    <property type="protein sequence ID" value="GAW80482.1"/>
    <property type="molecule type" value="Genomic_DNA"/>
</dbReference>
<dbReference type="RefSeq" id="XP_028543071.1">
    <property type="nucleotide sequence ID" value="XM_028687270.1"/>
</dbReference>
<dbReference type="Proteomes" id="UP000195521">
    <property type="component" value="Unassembled WGS sequence"/>
</dbReference>
<proteinExistence type="predicted"/>
<dbReference type="OrthoDB" id="379364at2759"/>
<sequence length="626" mass="74473">MPDCMWISLLLIVILFQFDKSISVKVIPLEPKYMKKKLMCSYYSHVGLKRIKIKSKSKNSTRRKFQQTGKNIIKHIHCCSTRNKLMKRRNQKWKNSHQPPLLGVVSLASSYLSLMVSRQLHLTPSYFYIMRIGPNKKRRRSVNENNNSRKKYKGKEIQMILAPKGSMHEKKTKEILEDPLNNYPWEISIPFHETITKDLSPYYNFLKCEWAYIDHKRDSRRACGKIEGGVENYDGKGIKLEKGIDRPRYNKIPYYDDHGTEWRNINQEELINFNIDPDGNQDQTFLETEEDLEYRQWGNWNYNASKETTQLNSAWRDPVLSKSLTNLIYPWNHKAHENHIIPYGFTTPALFIPEPKIEWELAARGFFAGYYEDPNWHRIKYYRQMKKLILEWEEIGNNKYNSNNNQIDKIKMELFGISSKKKYPSKHIKLINEHALLRAKEIVLDHLLNPSADPDYITYFLDRKEPIDYIGGGNHNCTDEEIKNKTVVLNMCVYPVKPRHETYSSNMSIPEMAEMYHYYMTEIRGEGRSHQSCEDPVNDKYQCYELQKQRDKFPALVSLYKPLWTNKKYGEEFGDAPKNEQKVRIDHLYTFNKKLKIKKKVKLTKDKMDSYNYVDDYEHVDEQYEF</sequence>
<dbReference type="AlphaFoldDB" id="A0A1Y1JI52"/>
<name>A0A1Y1JI52_PLAGO</name>
<feature type="signal peptide" evidence="1">
    <location>
        <begin position="1"/>
        <end position="23"/>
    </location>
</feature>
<evidence type="ECO:0000256" key="1">
    <source>
        <dbReference type="SAM" id="SignalP"/>
    </source>
</evidence>
<evidence type="ECO:0000313" key="2">
    <source>
        <dbReference type="EMBL" id="GAW80482.1"/>
    </source>
</evidence>